<gene>
    <name evidence="1" type="ORF">MU516_07030</name>
</gene>
<proteinExistence type="predicted"/>
<comment type="caution">
    <text evidence="1">The sequence shown here is derived from an EMBL/GenBank/DDBJ whole genome shotgun (WGS) entry which is preliminary data.</text>
</comment>
<accession>A0ABT2K7W1</accession>
<sequence>MSVQPAPEIDLDDDGRTVTLRADLRAATAIENMPGGIAGAYEGLLSQSFTTIRAVILATATDRRDGQAVLAAIASKPLSSFLSDAQAACLAVLAATLTTGDDDANDASSHGSNDGMSGGEMPLRKYFQTLYGYGTGWLGWSSADTWAASPIEIESAFAAHIDRLVKLTPGASSTEATPEASASNSYNAKRLREIEEQGFDPAFDRHGLRKLKAMS</sequence>
<dbReference type="EMBL" id="JANAVZ010000003">
    <property type="protein sequence ID" value="MCT4332619.1"/>
    <property type="molecule type" value="Genomic_DNA"/>
</dbReference>
<evidence type="ECO:0000313" key="2">
    <source>
        <dbReference type="Proteomes" id="UP001320702"/>
    </source>
</evidence>
<name>A0ABT2K7W1_9RHOB</name>
<dbReference type="RefSeq" id="WP_260276508.1">
    <property type="nucleotide sequence ID" value="NZ_JANAVZ010000003.1"/>
</dbReference>
<protein>
    <recommendedName>
        <fullName evidence="3">Tail assembly chaperone</fullName>
    </recommendedName>
</protein>
<organism evidence="1 2">
    <name type="scientific">Paracoccus maritimus</name>
    <dbReference type="NCBI Taxonomy" id="2933292"/>
    <lineage>
        <taxon>Bacteria</taxon>
        <taxon>Pseudomonadati</taxon>
        <taxon>Pseudomonadota</taxon>
        <taxon>Alphaproteobacteria</taxon>
        <taxon>Rhodobacterales</taxon>
        <taxon>Paracoccaceae</taxon>
        <taxon>Paracoccus</taxon>
    </lineage>
</organism>
<evidence type="ECO:0000313" key="1">
    <source>
        <dbReference type="EMBL" id="MCT4332619.1"/>
    </source>
</evidence>
<dbReference type="Proteomes" id="UP001320702">
    <property type="component" value="Unassembled WGS sequence"/>
</dbReference>
<evidence type="ECO:0008006" key="3">
    <source>
        <dbReference type="Google" id="ProtNLM"/>
    </source>
</evidence>
<keyword evidence="2" id="KW-1185">Reference proteome</keyword>
<reference evidence="1 2" key="1">
    <citation type="submission" date="2022-04" db="EMBL/GenBank/DDBJ databases">
        <title>Paracoccus sp. YLB-12 draft genome sequence.</title>
        <authorList>
            <person name="Yu L."/>
        </authorList>
    </citation>
    <scope>NUCLEOTIDE SEQUENCE [LARGE SCALE GENOMIC DNA]</scope>
    <source>
        <strain evidence="1 2">YLB-12</strain>
    </source>
</reference>